<dbReference type="Proteomes" id="UP001196413">
    <property type="component" value="Unassembled WGS sequence"/>
</dbReference>
<evidence type="ECO:0000313" key="3">
    <source>
        <dbReference type="Proteomes" id="UP001196413"/>
    </source>
</evidence>
<accession>A0AAD5MTJ4</accession>
<gene>
    <name evidence="2" type="ORF">KIN20_010552</name>
</gene>
<evidence type="ECO:0008006" key="4">
    <source>
        <dbReference type="Google" id="ProtNLM"/>
    </source>
</evidence>
<evidence type="ECO:0000313" key="2">
    <source>
        <dbReference type="EMBL" id="KAJ1353806.1"/>
    </source>
</evidence>
<protein>
    <recommendedName>
        <fullName evidence="4">LITAF domain-containing protein</fullName>
    </recommendedName>
</protein>
<organism evidence="2 3">
    <name type="scientific">Parelaphostrongylus tenuis</name>
    <name type="common">Meningeal worm</name>
    <dbReference type="NCBI Taxonomy" id="148309"/>
    <lineage>
        <taxon>Eukaryota</taxon>
        <taxon>Metazoa</taxon>
        <taxon>Ecdysozoa</taxon>
        <taxon>Nematoda</taxon>
        <taxon>Chromadorea</taxon>
        <taxon>Rhabditida</taxon>
        <taxon>Rhabditina</taxon>
        <taxon>Rhabditomorpha</taxon>
        <taxon>Strongyloidea</taxon>
        <taxon>Metastrongylidae</taxon>
        <taxon>Parelaphostrongylus</taxon>
    </lineage>
</organism>
<proteinExistence type="predicted"/>
<feature type="compositionally biased region" description="Low complexity" evidence="1">
    <location>
        <begin position="44"/>
        <end position="55"/>
    </location>
</feature>
<dbReference type="EMBL" id="JAHQIW010001846">
    <property type="protein sequence ID" value="KAJ1353806.1"/>
    <property type="molecule type" value="Genomic_DNA"/>
</dbReference>
<feature type="region of interest" description="Disordered" evidence="1">
    <location>
        <begin position="1"/>
        <end position="78"/>
    </location>
</feature>
<evidence type="ECO:0000256" key="1">
    <source>
        <dbReference type="SAM" id="MobiDB-lite"/>
    </source>
</evidence>
<name>A0AAD5MTJ4_PARTN</name>
<feature type="compositionally biased region" description="Polar residues" evidence="1">
    <location>
        <begin position="56"/>
        <end position="68"/>
    </location>
</feature>
<sequence>MTSSPPPPYSTVEDASDETIVPAKSSTAPSSSTQAVTNPHKESVVSVDSNTVTNTPLPCSTAPSTPLPIQQEQQQQQQTVPMLTQTAHVPPINGVAGQVGGPTMNNVAGQVGGPTMNGITGQVAGAPCMTSPPFTTHGVGTAAMPGMPAYPATIPMQPMCTQPPAMGMSPQMAGMGTNPVQNGGINLVVNTNANSNTNSNNAGGGTGALPRPALRPCPKCRLGYITRGQARFREMGIKALAYGTICFTFLLPLKLLETNYVDKCSYCGEEYGFRGELFEKPKPVKIRR</sequence>
<comment type="caution">
    <text evidence="2">The sequence shown here is derived from an EMBL/GenBank/DDBJ whole genome shotgun (WGS) entry which is preliminary data.</text>
</comment>
<feature type="compositionally biased region" description="Low complexity" evidence="1">
    <location>
        <begin position="22"/>
        <end position="33"/>
    </location>
</feature>
<dbReference type="AlphaFoldDB" id="A0AAD5MTJ4"/>
<reference evidence="2" key="1">
    <citation type="submission" date="2021-06" db="EMBL/GenBank/DDBJ databases">
        <title>Parelaphostrongylus tenuis whole genome reference sequence.</title>
        <authorList>
            <person name="Garwood T.J."/>
            <person name="Larsen P.A."/>
            <person name="Fountain-Jones N.M."/>
            <person name="Garbe J.R."/>
            <person name="Macchietto M.G."/>
            <person name="Kania S.A."/>
            <person name="Gerhold R.W."/>
            <person name="Richards J.E."/>
            <person name="Wolf T.M."/>
        </authorList>
    </citation>
    <scope>NUCLEOTIDE SEQUENCE</scope>
    <source>
        <strain evidence="2">MNPRO001-30</strain>
        <tissue evidence="2">Meninges</tissue>
    </source>
</reference>
<keyword evidence="3" id="KW-1185">Reference proteome</keyword>